<proteinExistence type="predicted"/>
<dbReference type="Proteomes" id="UP000254893">
    <property type="component" value="Unassembled WGS sequence"/>
</dbReference>
<evidence type="ECO:0000313" key="7">
    <source>
        <dbReference type="Proteomes" id="UP000254893"/>
    </source>
</evidence>
<dbReference type="InterPro" id="IPR027417">
    <property type="entry name" value="P-loop_NTPase"/>
</dbReference>
<evidence type="ECO:0000259" key="5">
    <source>
        <dbReference type="SMART" id="SM00534"/>
    </source>
</evidence>
<reference evidence="6 7" key="1">
    <citation type="submission" date="2018-06" db="EMBL/GenBank/DDBJ databases">
        <authorList>
            <consortium name="Pathogen Informatics"/>
            <person name="Doyle S."/>
        </authorList>
    </citation>
    <scope>NUCLEOTIDE SEQUENCE [LARGE SCALE GENOMIC DNA]</scope>
    <source>
        <strain evidence="6 7">NCTC11388</strain>
    </source>
</reference>
<name>A0A380B998_SPHSI</name>
<keyword evidence="1" id="KW-0547">Nucleotide-binding</keyword>
<feature type="transmembrane region" description="Helical" evidence="4">
    <location>
        <begin position="212"/>
        <end position="232"/>
    </location>
</feature>
<organism evidence="6 7">
    <name type="scientific">Sphingobacterium spiritivorum</name>
    <name type="common">Flavobacterium spiritivorum</name>
    <dbReference type="NCBI Taxonomy" id="258"/>
    <lineage>
        <taxon>Bacteria</taxon>
        <taxon>Pseudomonadati</taxon>
        <taxon>Bacteroidota</taxon>
        <taxon>Sphingobacteriia</taxon>
        <taxon>Sphingobacteriales</taxon>
        <taxon>Sphingobacteriaceae</taxon>
        <taxon>Sphingobacterium</taxon>
    </lineage>
</organism>
<dbReference type="GO" id="GO:0140664">
    <property type="term" value="F:ATP-dependent DNA damage sensor activity"/>
    <property type="evidence" value="ECO:0007669"/>
    <property type="project" value="InterPro"/>
</dbReference>
<dbReference type="InterPro" id="IPR045076">
    <property type="entry name" value="MutS"/>
</dbReference>
<evidence type="ECO:0000313" key="6">
    <source>
        <dbReference type="EMBL" id="SUI96969.1"/>
    </source>
</evidence>
<evidence type="ECO:0000256" key="2">
    <source>
        <dbReference type="ARBA" id="ARBA00022840"/>
    </source>
</evidence>
<feature type="transmembrane region" description="Helical" evidence="4">
    <location>
        <begin position="32"/>
        <end position="49"/>
    </location>
</feature>
<dbReference type="PANTHER" id="PTHR11361:SF99">
    <property type="entry name" value="DNA MISMATCH REPAIR PROTEIN"/>
    <property type="match status" value="1"/>
</dbReference>
<gene>
    <name evidence="6" type="primary">mutS_1</name>
    <name evidence="6" type="ORF">NCTC11388_00253</name>
</gene>
<dbReference type="Gene3D" id="1.10.1420.10">
    <property type="match status" value="1"/>
</dbReference>
<dbReference type="Gene3D" id="3.40.50.300">
    <property type="entry name" value="P-loop containing nucleotide triphosphate hydrolases"/>
    <property type="match status" value="1"/>
</dbReference>
<keyword evidence="4" id="KW-0472">Membrane</keyword>
<dbReference type="InterPro" id="IPR000432">
    <property type="entry name" value="DNA_mismatch_repair_MutS_C"/>
</dbReference>
<dbReference type="GO" id="GO:0005829">
    <property type="term" value="C:cytosol"/>
    <property type="evidence" value="ECO:0007669"/>
    <property type="project" value="TreeGrafter"/>
</dbReference>
<feature type="transmembrane region" description="Helical" evidence="4">
    <location>
        <begin position="55"/>
        <end position="72"/>
    </location>
</feature>
<keyword evidence="3" id="KW-0238">DNA-binding</keyword>
<dbReference type="PANTHER" id="PTHR11361">
    <property type="entry name" value="DNA MISMATCH REPAIR PROTEIN MUTS FAMILY MEMBER"/>
    <property type="match status" value="1"/>
</dbReference>
<dbReference type="AlphaFoldDB" id="A0A380B998"/>
<keyword evidence="4" id="KW-0812">Transmembrane</keyword>
<accession>A0A380B998</accession>
<dbReference type="InterPro" id="IPR036187">
    <property type="entry name" value="DNA_mismatch_repair_MutS_sf"/>
</dbReference>
<dbReference type="SUPFAM" id="SSF52540">
    <property type="entry name" value="P-loop containing nucleoside triphosphate hydrolases"/>
    <property type="match status" value="1"/>
</dbReference>
<dbReference type="GO" id="GO:0030983">
    <property type="term" value="F:mismatched DNA binding"/>
    <property type="evidence" value="ECO:0007669"/>
    <property type="project" value="InterPro"/>
</dbReference>
<dbReference type="SUPFAM" id="SSF48334">
    <property type="entry name" value="DNA repair protein MutS, domain III"/>
    <property type="match status" value="1"/>
</dbReference>
<sequence>MDTSIYSTYANAVEQTKVAIQILDKKINSNSFGRLAVILGGGGLLFWSFQQKQIWLVSLLFALIILLFAFLIRRQSRLEKERDNLKAFLRVNENEILLRDQRKNCYSEGQEFEDGIHPYLSDLDIFGRYSLFTLVNRAATKLGILQLAQWLSAPANKETIQQRQNAVKELSAELHWCQQLQTTLIFNLDQQIEVKAFLRKYFQSGDFSFGNAFMRIYVAIVPFVMLAGIILALAGVKVIGYVFILALVHVFWTLAMAGRVSLFSSKIDKVGGILNAYADGIRLVEERRWSSELTNSLQQRVSVQGNKGKLSAAFKELGGLINKLDARNNILVGTVLNMFLLWDFKQVMAIVRWKSKYEENILEAFDVIAEFEALLSFATLKRNYPDWAFPVLLEDTKQSKITGEAINHPLINEAYAVANNYDANEHRIALVTGSNMAGKSTFLRTIGINAVLAYSGAPVCASSLELPIYKLITYMRIKDNLNESTSTFKAELDRMKYILDTVDQDKDSFFLIDEMLRGTNSVDKYLGSRAIIKKLISMDGKGMVATHDLQLSTLEAEYPGIVRNYHFDIQVKEGEMLFDYKLKDGECKVFNASMLLKGIGVEIEN</sequence>
<dbReference type="GO" id="GO:0005524">
    <property type="term" value="F:ATP binding"/>
    <property type="evidence" value="ECO:0007669"/>
    <property type="project" value="UniProtKB-KW"/>
</dbReference>
<evidence type="ECO:0000256" key="3">
    <source>
        <dbReference type="ARBA" id="ARBA00023125"/>
    </source>
</evidence>
<keyword evidence="4" id="KW-1133">Transmembrane helix</keyword>
<feature type="domain" description="DNA mismatch repair proteins mutS family" evidence="5">
    <location>
        <begin position="426"/>
        <end position="597"/>
    </location>
</feature>
<evidence type="ECO:0000256" key="4">
    <source>
        <dbReference type="SAM" id="Phobius"/>
    </source>
</evidence>
<dbReference type="SMART" id="SM00534">
    <property type="entry name" value="MUTSac"/>
    <property type="match status" value="1"/>
</dbReference>
<evidence type="ECO:0000256" key="1">
    <source>
        <dbReference type="ARBA" id="ARBA00022741"/>
    </source>
</evidence>
<protein>
    <submittedName>
        <fullName evidence="6">DNA mismatch repair protein mutS</fullName>
    </submittedName>
</protein>
<keyword evidence="2" id="KW-0067">ATP-binding</keyword>
<dbReference type="Pfam" id="PF00488">
    <property type="entry name" value="MutS_V"/>
    <property type="match status" value="1"/>
</dbReference>
<dbReference type="GO" id="GO:0006298">
    <property type="term" value="P:mismatch repair"/>
    <property type="evidence" value="ECO:0007669"/>
    <property type="project" value="InterPro"/>
</dbReference>
<dbReference type="EMBL" id="UGYW01000001">
    <property type="protein sequence ID" value="SUI96969.1"/>
    <property type="molecule type" value="Genomic_DNA"/>
</dbReference>
<feature type="transmembrane region" description="Helical" evidence="4">
    <location>
        <begin position="238"/>
        <end position="257"/>
    </location>
</feature>
<dbReference type="RefSeq" id="WP_115168784.1">
    <property type="nucleotide sequence ID" value="NZ_UGYW01000001.1"/>
</dbReference>